<feature type="domain" description="Penicillin-binding protein transpeptidase" evidence="17">
    <location>
        <begin position="257"/>
        <end position="552"/>
    </location>
</feature>
<keyword evidence="3 16" id="KW-0997">Cell inner membrane</keyword>
<dbReference type="InterPro" id="IPR037532">
    <property type="entry name" value="FtsI_transpept"/>
</dbReference>
<dbReference type="Pfam" id="PF03717">
    <property type="entry name" value="PBP_dimer"/>
    <property type="match status" value="1"/>
</dbReference>
<comment type="function">
    <text evidence="16">Catalyzes cross-linking of the peptidoglycan cell wall at the division septum.</text>
</comment>
<keyword evidence="11 16" id="KW-1133">Transmembrane helix</keyword>
<dbReference type="PANTHER" id="PTHR30627">
    <property type="entry name" value="PEPTIDOGLYCAN D,D-TRANSPEPTIDASE"/>
    <property type="match status" value="1"/>
</dbReference>
<keyword evidence="4 16" id="KW-0132">Cell division</keyword>
<evidence type="ECO:0000259" key="18">
    <source>
        <dbReference type="Pfam" id="PF03717"/>
    </source>
</evidence>
<dbReference type="Gene3D" id="3.40.710.10">
    <property type="entry name" value="DD-peptidase/beta-lactamase superfamily"/>
    <property type="match status" value="1"/>
</dbReference>
<keyword evidence="10 16" id="KW-0573">Peptidoglycan synthesis</keyword>
<evidence type="ECO:0000313" key="20">
    <source>
        <dbReference type="Proteomes" id="UP000267400"/>
    </source>
</evidence>
<dbReference type="InterPro" id="IPR036138">
    <property type="entry name" value="PBP_dimer_sf"/>
</dbReference>
<evidence type="ECO:0000256" key="9">
    <source>
        <dbReference type="ARBA" id="ARBA00022960"/>
    </source>
</evidence>
<dbReference type="GO" id="GO:0008955">
    <property type="term" value="F:peptidoglycan glycosyltransferase activity"/>
    <property type="evidence" value="ECO:0007669"/>
    <property type="project" value="InterPro"/>
</dbReference>
<dbReference type="GO" id="GO:0009252">
    <property type="term" value="P:peptidoglycan biosynthetic process"/>
    <property type="evidence" value="ECO:0007669"/>
    <property type="project" value="UniProtKB-UniRule"/>
</dbReference>
<dbReference type="OrthoDB" id="9789078at2"/>
<accession>A0A3S0JC35</accession>
<dbReference type="PANTHER" id="PTHR30627:SF1">
    <property type="entry name" value="PEPTIDOGLYCAN D,D-TRANSPEPTIDASE FTSI"/>
    <property type="match status" value="1"/>
</dbReference>
<dbReference type="Gene3D" id="3.30.450.330">
    <property type="match status" value="1"/>
</dbReference>
<keyword evidence="8 16" id="KW-0378">Hydrolase</keyword>
<evidence type="ECO:0000256" key="12">
    <source>
        <dbReference type="ARBA" id="ARBA00023136"/>
    </source>
</evidence>
<evidence type="ECO:0000256" key="1">
    <source>
        <dbReference type="ARBA" id="ARBA00004370"/>
    </source>
</evidence>
<keyword evidence="9 16" id="KW-0133">Cell shape</keyword>
<name>A0A3S0JC35_9GAMM</name>
<dbReference type="InterPro" id="IPR005311">
    <property type="entry name" value="PBP_dimer"/>
</dbReference>
<dbReference type="GO" id="GO:0008658">
    <property type="term" value="F:penicillin binding"/>
    <property type="evidence" value="ECO:0007669"/>
    <property type="project" value="InterPro"/>
</dbReference>
<protein>
    <recommendedName>
        <fullName evidence="16">Peptidoglycan D,D-transpeptidase FtsI</fullName>
        <ecNumber evidence="16">3.4.16.4</ecNumber>
    </recommendedName>
    <alternativeName>
        <fullName evidence="16">Penicillin-binding protein 3</fullName>
        <shortName evidence="16">PBP-3</shortName>
    </alternativeName>
</protein>
<keyword evidence="6 16" id="KW-0645">Protease</keyword>
<evidence type="ECO:0000256" key="7">
    <source>
        <dbReference type="ARBA" id="ARBA00022692"/>
    </source>
</evidence>
<dbReference type="HAMAP" id="MF_02080">
    <property type="entry name" value="FtsI_transpept"/>
    <property type="match status" value="1"/>
</dbReference>
<comment type="subcellular location">
    <subcellularLocation>
        <location evidence="1">Membrane</location>
    </subcellularLocation>
</comment>
<proteinExistence type="inferred from homology"/>
<dbReference type="Gene3D" id="3.90.1310.10">
    <property type="entry name" value="Penicillin-binding protein 2a (Domain 2)"/>
    <property type="match status" value="1"/>
</dbReference>
<evidence type="ECO:0000256" key="15">
    <source>
        <dbReference type="ARBA" id="ARBA00023316"/>
    </source>
</evidence>
<evidence type="ECO:0000256" key="13">
    <source>
        <dbReference type="ARBA" id="ARBA00023210"/>
    </source>
</evidence>
<keyword evidence="20" id="KW-1185">Reference proteome</keyword>
<evidence type="ECO:0000256" key="2">
    <source>
        <dbReference type="ARBA" id="ARBA00022475"/>
    </source>
</evidence>
<evidence type="ECO:0000259" key="17">
    <source>
        <dbReference type="Pfam" id="PF00905"/>
    </source>
</evidence>
<keyword evidence="7 16" id="KW-0812">Transmembrane</keyword>
<keyword evidence="14 16" id="KW-0131">Cell cycle</keyword>
<dbReference type="Pfam" id="PF00905">
    <property type="entry name" value="Transpeptidase"/>
    <property type="match status" value="1"/>
</dbReference>
<feature type="active site" description="Acyl-ester intermediate" evidence="16">
    <location>
        <position position="304"/>
    </location>
</feature>
<evidence type="ECO:0000256" key="10">
    <source>
        <dbReference type="ARBA" id="ARBA00022984"/>
    </source>
</evidence>
<evidence type="ECO:0000256" key="8">
    <source>
        <dbReference type="ARBA" id="ARBA00022801"/>
    </source>
</evidence>
<evidence type="ECO:0000256" key="6">
    <source>
        <dbReference type="ARBA" id="ARBA00022670"/>
    </source>
</evidence>
<gene>
    <name evidence="16" type="primary">ftsI</name>
    <name evidence="19" type="ORF">EKG36_04750</name>
</gene>
<dbReference type="AlphaFoldDB" id="A0A3S0JC35"/>
<dbReference type="InterPro" id="IPR050515">
    <property type="entry name" value="Beta-lactam/transpept"/>
</dbReference>
<evidence type="ECO:0000256" key="11">
    <source>
        <dbReference type="ARBA" id="ARBA00022989"/>
    </source>
</evidence>
<keyword evidence="2 16" id="KW-1003">Cell membrane</keyword>
<dbReference type="Proteomes" id="UP000267400">
    <property type="component" value="Unassembled WGS sequence"/>
</dbReference>
<dbReference type="GO" id="GO:0009002">
    <property type="term" value="F:serine-type D-Ala-D-Ala carboxypeptidase activity"/>
    <property type="evidence" value="ECO:0007669"/>
    <property type="project" value="UniProtKB-UniRule"/>
</dbReference>
<dbReference type="GO" id="GO:0043093">
    <property type="term" value="P:FtsZ-dependent cytokinesis"/>
    <property type="evidence" value="ECO:0007669"/>
    <property type="project" value="UniProtKB-UniRule"/>
</dbReference>
<evidence type="ECO:0000313" key="19">
    <source>
        <dbReference type="EMBL" id="RTR06054.1"/>
    </source>
</evidence>
<dbReference type="GO" id="GO:0006508">
    <property type="term" value="P:proteolysis"/>
    <property type="evidence" value="ECO:0007669"/>
    <property type="project" value="UniProtKB-KW"/>
</dbReference>
<sequence length="578" mass="62927">MSQSPRPAVSPRKPPPMAPMGKARYRVMMTLVLVGLALLAGRIVDLHVFDRSFLQGQGDARTLRVDAIPAHRGMITDRHGDPLAISTPVVTLWANPQDLPEDGIQRLQLARALGQDLDALNARIERYRDREFMYLRRRMTPEAAQRVLDLRVPGVHKREEYKRYYPTGEVIAQLIGVTNVDDQGQEGLELAYQPYLAGVPGRRRVVKDRRGRLVRDLEVLREAEPGGDLTLAIDQRLQYMAYRELKAAVDENDADGGVLVMMDAKTGEVLAMANQPSYNPNNRAGIDPQGLRNRAIVDVFEPGSVMKPLAMSALLETGQFPPDTVVDTSPGWMRIDRFTIKDVSNNGELSLAGILRKSSNIGMAKLTLQLDDPVVPERYRALGFDQAPGTGFPGEATGSLPAPVRWSSSQWAALSYGYGLSVSALQLASAYTAIANHGERLPPSLLRLAQPPRGEPVIRPDVADRVLGMMDEVVAPGTGARRGLVPGYSVAGKTGTVRKTGGSGYQEDAYRSLFVGIAPVSDPRLIAVVMIDHPRGDAYYGGAIAAPVFSRVAGNALRILDVPPDRVAGDREPVDDAT</sequence>
<dbReference type="GO" id="GO:0005886">
    <property type="term" value="C:plasma membrane"/>
    <property type="evidence" value="ECO:0007669"/>
    <property type="project" value="UniProtKB-UniRule"/>
</dbReference>
<organism evidence="19 20">
    <name type="scientific">Halomonas nitroreducens</name>
    <dbReference type="NCBI Taxonomy" id="447425"/>
    <lineage>
        <taxon>Bacteria</taxon>
        <taxon>Pseudomonadati</taxon>
        <taxon>Pseudomonadota</taxon>
        <taxon>Gammaproteobacteria</taxon>
        <taxon>Oceanospirillales</taxon>
        <taxon>Halomonadaceae</taxon>
        <taxon>Halomonas</taxon>
    </lineage>
</organism>
<comment type="catalytic activity">
    <reaction evidence="16">
        <text>Preferential cleavage: (Ac)2-L-Lys-D-Ala-|-D-Ala. Also transpeptidation of peptidyl-alanyl moieties that are N-acyl substituents of D-alanine.</text>
        <dbReference type="EC" id="3.4.16.4"/>
    </reaction>
</comment>
<keyword evidence="15 16" id="KW-0961">Cell wall biogenesis/degradation</keyword>
<dbReference type="GO" id="GO:0000917">
    <property type="term" value="P:division septum assembly"/>
    <property type="evidence" value="ECO:0007669"/>
    <property type="project" value="UniProtKB-KW"/>
</dbReference>
<keyword evidence="13 16" id="KW-0717">Septation</keyword>
<evidence type="ECO:0000256" key="14">
    <source>
        <dbReference type="ARBA" id="ARBA00023306"/>
    </source>
</evidence>
<dbReference type="GO" id="GO:0008360">
    <property type="term" value="P:regulation of cell shape"/>
    <property type="evidence" value="ECO:0007669"/>
    <property type="project" value="UniProtKB-KW"/>
</dbReference>
<reference evidence="19 20" key="1">
    <citation type="submission" date="2018-12" db="EMBL/GenBank/DDBJ databases">
        <authorList>
            <person name="Yu L."/>
        </authorList>
    </citation>
    <scope>NUCLEOTIDE SEQUENCE [LARGE SCALE GENOMIC DNA]</scope>
    <source>
        <strain evidence="19 20">11S</strain>
    </source>
</reference>
<dbReference type="InterPro" id="IPR001460">
    <property type="entry name" value="PCN-bd_Tpept"/>
</dbReference>
<dbReference type="EMBL" id="RXNS01000003">
    <property type="protein sequence ID" value="RTR06054.1"/>
    <property type="molecule type" value="Genomic_DNA"/>
</dbReference>
<comment type="pathway">
    <text evidence="16">Cell wall biogenesis; peptidoglycan biosynthesis.</text>
</comment>
<comment type="caution">
    <text evidence="19">The sequence shown here is derived from an EMBL/GenBank/DDBJ whole genome shotgun (WGS) entry which is preliminary data.</text>
</comment>
<dbReference type="SUPFAM" id="SSF56601">
    <property type="entry name" value="beta-lactamase/transpeptidase-like"/>
    <property type="match status" value="1"/>
</dbReference>
<dbReference type="GO" id="GO:0071555">
    <property type="term" value="P:cell wall organization"/>
    <property type="evidence" value="ECO:0007669"/>
    <property type="project" value="UniProtKB-KW"/>
</dbReference>
<evidence type="ECO:0000256" key="16">
    <source>
        <dbReference type="HAMAP-Rule" id="MF_02080"/>
    </source>
</evidence>
<dbReference type="SUPFAM" id="SSF56519">
    <property type="entry name" value="Penicillin binding protein dimerisation domain"/>
    <property type="match status" value="1"/>
</dbReference>
<keyword evidence="12 16" id="KW-0472">Membrane</keyword>
<comment type="similarity">
    <text evidence="16">Belongs to the transpeptidase family. FtsI subfamily.</text>
</comment>
<evidence type="ECO:0000256" key="5">
    <source>
        <dbReference type="ARBA" id="ARBA00022645"/>
    </source>
</evidence>
<dbReference type="UniPathway" id="UPA00219"/>
<evidence type="ECO:0000256" key="3">
    <source>
        <dbReference type="ARBA" id="ARBA00022519"/>
    </source>
</evidence>
<dbReference type="InterPro" id="IPR012338">
    <property type="entry name" value="Beta-lactam/transpept-like"/>
</dbReference>
<feature type="domain" description="Penicillin-binding protein dimerisation" evidence="18">
    <location>
        <begin position="68"/>
        <end position="216"/>
    </location>
</feature>
<evidence type="ECO:0000256" key="4">
    <source>
        <dbReference type="ARBA" id="ARBA00022618"/>
    </source>
</evidence>
<dbReference type="EC" id="3.4.16.4" evidence="16"/>
<keyword evidence="5 16" id="KW-0121">Carboxypeptidase</keyword>